<protein>
    <submittedName>
        <fullName evidence="2">Uncharacterized protein</fullName>
    </submittedName>
</protein>
<gene>
    <name evidence="2" type="ORF">JOC48_001366</name>
</gene>
<keyword evidence="1" id="KW-0812">Transmembrane</keyword>
<dbReference type="RefSeq" id="WP_204498295.1">
    <property type="nucleotide sequence ID" value="NZ_JAFBDR010000005.1"/>
</dbReference>
<reference evidence="2 3" key="1">
    <citation type="submission" date="2021-01" db="EMBL/GenBank/DDBJ databases">
        <title>Genomic Encyclopedia of Type Strains, Phase IV (KMG-IV): sequencing the most valuable type-strain genomes for metagenomic binning, comparative biology and taxonomic classification.</title>
        <authorList>
            <person name="Goeker M."/>
        </authorList>
    </citation>
    <scope>NUCLEOTIDE SEQUENCE [LARGE SCALE GENOMIC DNA]</scope>
    <source>
        <strain evidence="2 3">DSM 23711</strain>
    </source>
</reference>
<proteinExistence type="predicted"/>
<feature type="transmembrane region" description="Helical" evidence="1">
    <location>
        <begin position="140"/>
        <end position="159"/>
    </location>
</feature>
<keyword evidence="1" id="KW-0472">Membrane</keyword>
<organism evidence="2 3">
    <name type="scientific">Aquibacillus albus</name>
    <dbReference type="NCBI Taxonomy" id="1168171"/>
    <lineage>
        <taxon>Bacteria</taxon>
        <taxon>Bacillati</taxon>
        <taxon>Bacillota</taxon>
        <taxon>Bacilli</taxon>
        <taxon>Bacillales</taxon>
        <taxon>Bacillaceae</taxon>
        <taxon>Aquibacillus</taxon>
    </lineage>
</organism>
<name>A0ABS2MYL4_9BACI</name>
<feature type="transmembrane region" description="Helical" evidence="1">
    <location>
        <begin position="111"/>
        <end position="128"/>
    </location>
</feature>
<keyword evidence="1" id="KW-1133">Transmembrane helix</keyword>
<evidence type="ECO:0000313" key="2">
    <source>
        <dbReference type="EMBL" id="MBM7570888.1"/>
    </source>
</evidence>
<feature type="transmembrane region" description="Helical" evidence="1">
    <location>
        <begin position="166"/>
        <end position="187"/>
    </location>
</feature>
<dbReference type="Proteomes" id="UP001296943">
    <property type="component" value="Unassembled WGS sequence"/>
</dbReference>
<keyword evidence="3" id="KW-1185">Reference proteome</keyword>
<evidence type="ECO:0000313" key="3">
    <source>
        <dbReference type="Proteomes" id="UP001296943"/>
    </source>
</evidence>
<evidence type="ECO:0000256" key="1">
    <source>
        <dbReference type="SAM" id="Phobius"/>
    </source>
</evidence>
<dbReference type="EMBL" id="JAFBDR010000005">
    <property type="protein sequence ID" value="MBM7570888.1"/>
    <property type="molecule type" value="Genomic_DNA"/>
</dbReference>
<feature type="transmembrane region" description="Helical" evidence="1">
    <location>
        <begin position="48"/>
        <end position="66"/>
    </location>
</feature>
<accession>A0ABS2MYL4</accession>
<feature type="transmembrane region" description="Helical" evidence="1">
    <location>
        <begin position="86"/>
        <end position="104"/>
    </location>
</feature>
<sequence>MPSAWFIGPLVIKSSLIILLASFIIGFVSFRFTSPFTKTETKEQLNEIGNVLIVFVIFLWVGKIMVHFQTFLNDPPAILAYPSDSRAFYIGIFLTFVYASYKMVRDYQHFLRLFFSWIHVFFLGSFLYEFLQITLGSGTYTWGYLGLLVVLIIIIILLQGKIKLELLVSIAVLGWSAGQSILSIFFHTTVFQFTLSLFFYLAMFVGCLSFIIYRKWGK</sequence>
<feature type="transmembrane region" description="Helical" evidence="1">
    <location>
        <begin position="193"/>
        <end position="213"/>
    </location>
</feature>
<feature type="transmembrane region" description="Helical" evidence="1">
    <location>
        <begin position="6"/>
        <end position="28"/>
    </location>
</feature>
<comment type="caution">
    <text evidence="2">The sequence shown here is derived from an EMBL/GenBank/DDBJ whole genome shotgun (WGS) entry which is preliminary data.</text>
</comment>